<organism evidence="2 3">
    <name type="scientific">Photobacterium halotolerans</name>
    <dbReference type="NCBI Taxonomy" id="265726"/>
    <lineage>
        <taxon>Bacteria</taxon>
        <taxon>Pseudomonadati</taxon>
        <taxon>Pseudomonadota</taxon>
        <taxon>Gammaproteobacteria</taxon>
        <taxon>Vibrionales</taxon>
        <taxon>Vibrionaceae</taxon>
        <taxon>Photobacterium</taxon>
    </lineage>
</organism>
<dbReference type="STRING" id="265726.KY46_03130"/>
<dbReference type="OrthoDB" id="556502at2"/>
<dbReference type="SUPFAM" id="SSF53474">
    <property type="entry name" value="alpha/beta-Hydrolases"/>
    <property type="match status" value="1"/>
</dbReference>
<dbReference type="AlphaFoldDB" id="A0A0F5VH65"/>
<name>A0A0F5VH65_9GAMM</name>
<proteinExistence type="predicted"/>
<keyword evidence="3" id="KW-1185">Reference proteome</keyword>
<evidence type="ECO:0000313" key="3">
    <source>
        <dbReference type="Proteomes" id="UP000033633"/>
    </source>
</evidence>
<dbReference type="PANTHER" id="PTHR37946">
    <property type="entry name" value="SLL1969 PROTEIN"/>
    <property type="match status" value="1"/>
</dbReference>
<feature type="domain" description="GPI inositol-deacylase PGAP1-like alpha/beta" evidence="1">
    <location>
        <begin position="163"/>
        <end position="213"/>
    </location>
</feature>
<dbReference type="EMBL" id="JWYV01000002">
    <property type="protein sequence ID" value="KKD00825.1"/>
    <property type="molecule type" value="Genomic_DNA"/>
</dbReference>
<evidence type="ECO:0000259" key="1">
    <source>
        <dbReference type="Pfam" id="PF07819"/>
    </source>
</evidence>
<dbReference type="InterPro" id="IPR012908">
    <property type="entry name" value="PGAP1-ab_dom-like"/>
</dbReference>
<protein>
    <recommendedName>
        <fullName evidence="1">GPI inositol-deacylase PGAP1-like alpha/beta domain-containing protein</fullName>
    </recommendedName>
</protein>
<gene>
    <name evidence="2" type="ORF">KY46_03130</name>
</gene>
<comment type="caution">
    <text evidence="2">The sequence shown here is derived from an EMBL/GenBank/DDBJ whole genome shotgun (WGS) entry which is preliminary data.</text>
</comment>
<evidence type="ECO:0000313" key="2">
    <source>
        <dbReference type="EMBL" id="KKD00825.1"/>
    </source>
</evidence>
<dbReference type="PATRIC" id="fig|265726.11.peg.1968"/>
<dbReference type="RefSeq" id="WP_046219191.1">
    <property type="nucleotide sequence ID" value="NZ_JWYV01000002.1"/>
</dbReference>
<dbReference type="PANTHER" id="PTHR37946:SF1">
    <property type="entry name" value="SLL1969 PROTEIN"/>
    <property type="match status" value="1"/>
</dbReference>
<dbReference type="Proteomes" id="UP000033633">
    <property type="component" value="Unassembled WGS sequence"/>
</dbReference>
<sequence length="353" mass="38541">MVFKRRMNRTLQLLLSDLSDRAVANASQWRAGLGAFVETGLPPVPSDLVIATMNGVMGDALAERKSRLAQRMAFSSGMQPLSLDPLTLASQLPQPQARIVVCIHGWCMNDSQWQRKPHDHGRNLVKFGYTPVYLRYNTGRHISSNGEDFALLLEQLIAAWPCPVQEIVMIAHSMGGLVSRSACFYAAKHQVSWINQLSTLVTLGTPHNGAPLAKLASWAETRIAAVPYLQSVANLTRLRSAGSKDLSLGTICHSDWQREPPPVYPLRPPLPDGVACYAVASCLSKDTQDERNRRIGDGLVPVSSALGEGSEQQLAVGFPSPNQCVLGSVNHMGLLTHPLVSRKIEQWVLANSL</sequence>
<dbReference type="InterPro" id="IPR029058">
    <property type="entry name" value="AB_hydrolase_fold"/>
</dbReference>
<accession>A0A0F5VH65</accession>
<reference evidence="2 3" key="1">
    <citation type="submission" date="2014-12" db="EMBL/GenBank/DDBJ databases">
        <title>Mercury Reductase activity and rhizosphere competence traits in the genome of root associated Photobacterium halotolerans MELD1.</title>
        <authorList>
            <person name="Mathew D.C."/>
            <person name="Huang C.-C."/>
        </authorList>
    </citation>
    <scope>NUCLEOTIDE SEQUENCE [LARGE SCALE GENOMIC DNA]</scope>
    <source>
        <strain evidence="2 3">MELD1</strain>
    </source>
</reference>
<dbReference type="Pfam" id="PF07819">
    <property type="entry name" value="PGAP1"/>
    <property type="match status" value="1"/>
</dbReference>
<dbReference type="GO" id="GO:0016788">
    <property type="term" value="F:hydrolase activity, acting on ester bonds"/>
    <property type="evidence" value="ECO:0007669"/>
    <property type="project" value="InterPro"/>
</dbReference>
<dbReference type="Gene3D" id="3.40.50.1820">
    <property type="entry name" value="alpha/beta hydrolase"/>
    <property type="match status" value="1"/>
</dbReference>